<organism evidence="10 11">
    <name type="scientific">Phytohabitans kaempferiae</name>
    <dbReference type="NCBI Taxonomy" id="1620943"/>
    <lineage>
        <taxon>Bacteria</taxon>
        <taxon>Bacillati</taxon>
        <taxon>Actinomycetota</taxon>
        <taxon>Actinomycetes</taxon>
        <taxon>Micromonosporales</taxon>
        <taxon>Micromonosporaceae</taxon>
    </lineage>
</organism>
<feature type="transmembrane region" description="Helical" evidence="7">
    <location>
        <begin position="106"/>
        <end position="128"/>
    </location>
</feature>
<feature type="transmembrane region" description="Helical" evidence="7">
    <location>
        <begin position="267"/>
        <end position="291"/>
    </location>
</feature>
<evidence type="ECO:0000256" key="1">
    <source>
        <dbReference type="ARBA" id="ARBA00004651"/>
    </source>
</evidence>
<keyword evidence="4 7" id="KW-0812">Transmembrane</keyword>
<feature type="domain" description="ABC transmembrane type-1" evidence="9">
    <location>
        <begin position="101"/>
        <end position="292"/>
    </location>
</feature>
<evidence type="ECO:0000256" key="5">
    <source>
        <dbReference type="ARBA" id="ARBA00022989"/>
    </source>
</evidence>
<evidence type="ECO:0000313" key="11">
    <source>
        <dbReference type="Proteomes" id="UP001589867"/>
    </source>
</evidence>
<evidence type="ECO:0000256" key="6">
    <source>
        <dbReference type="ARBA" id="ARBA00023136"/>
    </source>
</evidence>
<evidence type="ECO:0000256" key="4">
    <source>
        <dbReference type="ARBA" id="ARBA00022692"/>
    </source>
</evidence>
<feature type="transmembrane region" description="Helical" evidence="7">
    <location>
        <begin position="140"/>
        <end position="160"/>
    </location>
</feature>
<dbReference type="InterPro" id="IPR035906">
    <property type="entry name" value="MetI-like_sf"/>
</dbReference>
<gene>
    <name evidence="10" type="ORF">ACFFIA_41310</name>
</gene>
<dbReference type="PANTHER" id="PTHR43744">
    <property type="entry name" value="ABC TRANSPORTER PERMEASE PROTEIN MG189-RELATED-RELATED"/>
    <property type="match status" value="1"/>
</dbReference>
<dbReference type="SUPFAM" id="SSF161098">
    <property type="entry name" value="MetI-like"/>
    <property type="match status" value="1"/>
</dbReference>
<name>A0ABV6MH38_9ACTN</name>
<keyword evidence="5 7" id="KW-1133">Transmembrane helix</keyword>
<keyword evidence="2 7" id="KW-0813">Transport</keyword>
<dbReference type="PROSITE" id="PS50928">
    <property type="entry name" value="ABC_TM1"/>
    <property type="match status" value="1"/>
</dbReference>
<comment type="similarity">
    <text evidence="7">Belongs to the binding-protein-dependent transport system permease family.</text>
</comment>
<feature type="transmembrane region" description="Helical" evidence="7">
    <location>
        <begin position="225"/>
        <end position="247"/>
    </location>
</feature>
<accession>A0ABV6MH38</accession>
<evidence type="ECO:0000256" key="7">
    <source>
        <dbReference type="RuleBase" id="RU363032"/>
    </source>
</evidence>
<evidence type="ECO:0000256" key="2">
    <source>
        <dbReference type="ARBA" id="ARBA00022448"/>
    </source>
</evidence>
<keyword evidence="3" id="KW-1003">Cell membrane</keyword>
<comment type="subcellular location">
    <subcellularLocation>
        <location evidence="1 7">Cell membrane</location>
        <topology evidence="1 7">Multi-pass membrane protein</topology>
    </subcellularLocation>
</comment>
<dbReference type="Gene3D" id="1.10.3720.10">
    <property type="entry name" value="MetI-like"/>
    <property type="match status" value="1"/>
</dbReference>
<dbReference type="Proteomes" id="UP001589867">
    <property type="component" value="Unassembled WGS sequence"/>
</dbReference>
<sequence length="306" mass="33383">MTIYTAARHRAAETPRTRTHTAYPPPRRPRGTVGRRRPVNVVAGVAASFWLVVVAVPLYYIALTSLRTSDSYLTDGALRPPTGLTLENYRQVIDLGFDTFIVNSTIVTVLTMALVLVMALPAAYAIVFGGTRAVRTTFSIFLLGLAIPAQAVIIPIYLLITRLHLYDSLTAIILPTAAFSLPMAIVVLTSTLRDIPRDLFDAMTVDGAGTVELFRRLVLPLSRPGLVSVGIFSGLNAWNGFIFPLVLTQSEARRVIPLGLWNFQSRFGTDVPGLLAAVMLSTVPVLALYLFGRRQLLRSLSAGYGR</sequence>
<evidence type="ECO:0000259" key="9">
    <source>
        <dbReference type="PROSITE" id="PS50928"/>
    </source>
</evidence>
<proteinExistence type="inferred from homology"/>
<keyword evidence="6 7" id="KW-0472">Membrane</keyword>
<dbReference type="CDD" id="cd06261">
    <property type="entry name" value="TM_PBP2"/>
    <property type="match status" value="1"/>
</dbReference>
<protein>
    <submittedName>
        <fullName evidence="10">Carbohydrate ABC transporter permease</fullName>
    </submittedName>
</protein>
<feature type="transmembrane region" description="Helical" evidence="7">
    <location>
        <begin position="39"/>
        <end position="62"/>
    </location>
</feature>
<dbReference type="RefSeq" id="WP_377262418.1">
    <property type="nucleotide sequence ID" value="NZ_JBHLUH010000100.1"/>
</dbReference>
<evidence type="ECO:0000313" key="10">
    <source>
        <dbReference type="EMBL" id="MFC0534055.1"/>
    </source>
</evidence>
<evidence type="ECO:0000256" key="8">
    <source>
        <dbReference type="SAM" id="MobiDB-lite"/>
    </source>
</evidence>
<comment type="caution">
    <text evidence="10">The sequence shown here is derived from an EMBL/GenBank/DDBJ whole genome shotgun (WGS) entry which is preliminary data.</text>
</comment>
<feature type="transmembrane region" description="Helical" evidence="7">
    <location>
        <begin position="172"/>
        <end position="192"/>
    </location>
</feature>
<dbReference type="EMBL" id="JBHLUH010000100">
    <property type="protein sequence ID" value="MFC0534055.1"/>
    <property type="molecule type" value="Genomic_DNA"/>
</dbReference>
<evidence type="ECO:0000256" key="3">
    <source>
        <dbReference type="ARBA" id="ARBA00022475"/>
    </source>
</evidence>
<reference evidence="10 11" key="1">
    <citation type="submission" date="2024-09" db="EMBL/GenBank/DDBJ databases">
        <authorList>
            <person name="Sun Q."/>
            <person name="Mori K."/>
        </authorList>
    </citation>
    <scope>NUCLEOTIDE SEQUENCE [LARGE SCALE GENOMIC DNA]</scope>
    <source>
        <strain evidence="10 11">TBRC 3947</strain>
    </source>
</reference>
<feature type="region of interest" description="Disordered" evidence="8">
    <location>
        <begin position="1"/>
        <end position="35"/>
    </location>
</feature>
<dbReference type="PANTHER" id="PTHR43744:SF12">
    <property type="entry name" value="ABC TRANSPORTER PERMEASE PROTEIN MG189-RELATED"/>
    <property type="match status" value="1"/>
</dbReference>
<dbReference type="Pfam" id="PF00528">
    <property type="entry name" value="BPD_transp_1"/>
    <property type="match status" value="1"/>
</dbReference>
<dbReference type="InterPro" id="IPR000515">
    <property type="entry name" value="MetI-like"/>
</dbReference>
<keyword evidence="11" id="KW-1185">Reference proteome</keyword>